<feature type="domain" description="Peptidase A1" evidence="5">
    <location>
        <begin position="55"/>
        <end position="410"/>
    </location>
</feature>
<dbReference type="eggNOG" id="KOG1339">
    <property type="taxonomic scope" value="Eukaryota"/>
</dbReference>
<dbReference type="Gene3D" id="2.40.70.10">
    <property type="entry name" value="Acid Proteases"/>
    <property type="match status" value="2"/>
</dbReference>
<feature type="signal peptide" evidence="4">
    <location>
        <begin position="1"/>
        <end position="21"/>
    </location>
</feature>
<dbReference type="InterPro" id="IPR001461">
    <property type="entry name" value="Aspartic_peptidase_A1"/>
</dbReference>
<name>A0A022Q4U9_ERYGU</name>
<dbReference type="FunFam" id="2.40.70.10:FF:000045">
    <property type="entry name" value="Basic 7S globulin"/>
    <property type="match status" value="1"/>
</dbReference>
<evidence type="ECO:0000256" key="2">
    <source>
        <dbReference type="ARBA" id="ARBA00022729"/>
    </source>
</evidence>
<dbReference type="PANTHER" id="PTHR47965">
    <property type="entry name" value="ASPARTYL PROTEASE-RELATED"/>
    <property type="match status" value="1"/>
</dbReference>
<dbReference type="STRING" id="4155.A0A022Q4U9"/>
<organism evidence="6 7">
    <name type="scientific">Erythranthe guttata</name>
    <name type="common">Yellow monkey flower</name>
    <name type="synonym">Mimulus guttatus</name>
    <dbReference type="NCBI Taxonomy" id="4155"/>
    <lineage>
        <taxon>Eukaryota</taxon>
        <taxon>Viridiplantae</taxon>
        <taxon>Streptophyta</taxon>
        <taxon>Embryophyta</taxon>
        <taxon>Tracheophyta</taxon>
        <taxon>Spermatophyta</taxon>
        <taxon>Magnoliopsida</taxon>
        <taxon>eudicotyledons</taxon>
        <taxon>Gunneridae</taxon>
        <taxon>Pentapetalae</taxon>
        <taxon>asterids</taxon>
        <taxon>lamiids</taxon>
        <taxon>Lamiales</taxon>
        <taxon>Phrymaceae</taxon>
        <taxon>Erythranthe</taxon>
    </lineage>
</organism>
<dbReference type="EMBL" id="KI632197">
    <property type="protein sequence ID" value="EYU22654.1"/>
    <property type="molecule type" value="Genomic_DNA"/>
</dbReference>
<evidence type="ECO:0000256" key="4">
    <source>
        <dbReference type="SAM" id="SignalP"/>
    </source>
</evidence>
<dbReference type="InterPro" id="IPR032861">
    <property type="entry name" value="TAXi_N"/>
</dbReference>
<evidence type="ECO:0000313" key="7">
    <source>
        <dbReference type="Proteomes" id="UP000030748"/>
    </source>
</evidence>
<dbReference type="InterPro" id="IPR032799">
    <property type="entry name" value="TAXi_C"/>
</dbReference>
<feature type="chain" id="PRO_5001503980" description="Peptidase A1 domain-containing protein" evidence="4">
    <location>
        <begin position="22"/>
        <end position="426"/>
    </location>
</feature>
<dbReference type="Proteomes" id="UP000030748">
    <property type="component" value="Unassembled WGS sequence"/>
</dbReference>
<keyword evidence="7" id="KW-1185">Reference proteome</keyword>
<evidence type="ECO:0000256" key="1">
    <source>
        <dbReference type="ARBA" id="ARBA00007447"/>
    </source>
</evidence>
<dbReference type="InterPro" id="IPR033121">
    <property type="entry name" value="PEPTIDASE_A1"/>
</dbReference>
<keyword evidence="2 4" id="KW-0732">Signal</keyword>
<dbReference type="Pfam" id="PF14543">
    <property type="entry name" value="TAXi_N"/>
    <property type="match status" value="1"/>
</dbReference>
<gene>
    <name evidence="6" type="ORF">MIMGU_mgv1a026561mg</name>
</gene>
<proteinExistence type="inferred from homology"/>
<dbReference type="GO" id="GO:0004190">
    <property type="term" value="F:aspartic-type endopeptidase activity"/>
    <property type="evidence" value="ECO:0007669"/>
    <property type="project" value="InterPro"/>
</dbReference>
<accession>A0A022Q4U9</accession>
<comment type="similarity">
    <text evidence="1">Belongs to the peptidase A1 family.</text>
</comment>
<reference evidence="6 7" key="1">
    <citation type="journal article" date="2013" name="Proc. Natl. Acad. Sci. U.S.A.">
        <title>Fine-scale variation in meiotic recombination in Mimulus inferred from population shotgun sequencing.</title>
        <authorList>
            <person name="Hellsten U."/>
            <person name="Wright K.M."/>
            <person name="Jenkins J."/>
            <person name="Shu S."/>
            <person name="Yuan Y."/>
            <person name="Wessler S.R."/>
            <person name="Schmutz J."/>
            <person name="Willis J.H."/>
            <person name="Rokhsar D.S."/>
        </authorList>
    </citation>
    <scope>NUCLEOTIDE SEQUENCE [LARGE SCALE GENOMIC DNA]</scope>
    <source>
        <strain evidence="7">cv. DUN x IM62</strain>
    </source>
</reference>
<dbReference type="PROSITE" id="PS51767">
    <property type="entry name" value="PEPTIDASE_A1"/>
    <property type="match status" value="1"/>
</dbReference>
<dbReference type="Pfam" id="PF14541">
    <property type="entry name" value="TAXi_C"/>
    <property type="match status" value="1"/>
</dbReference>
<dbReference type="PANTHER" id="PTHR47965:SF28">
    <property type="entry name" value="BASIC 7S GLOBULIN"/>
    <property type="match status" value="1"/>
</dbReference>
<evidence type="ECO:0000313" key="6">
    <source>
        <dbReference type="EMBL" id="EYU22654.1"/>
    </source>
</evidence>
<sequence length="426" mass="47430">MAYSTTIINFMITILISLILSSTISESYVHRSSSAPFKPNTLILPVMKDFKNNLFATTLHKRTPQIAVPLVLDLNGRILWLNCDDNYLSSTYRAPICHSVQCARAGAHSCHKCGSSPTPRPGCHNNTCSVIATNPITLKNSVSELALDVVTIRDFNGSSGSNASRRWATDPHFMFACAPSSLLQGPLQHGVRGIAGLGNTPVSLPVQLASRFGFRPEFALCLSPWGIEGTMLIGNIPPRMLPKIMFYTPLTVGAQGDYSIRIRSISINNKNVPFNTSLFSKTKGFGDTIISTTVYQTVMEHSIYKELTQFYVRELSRVPRAPAVPPYGLCFFIRAIWPTAIPDINLYFQNRNVRWRIRGYDSLFYVTREVACLRFVDGGTNVRAPITIGSHMLESTFVHFDLARSRFGKESSREASKGFLCRDLWT</sequence>
<dbReference type="InterPro" id="IPR021109">
    <property type="entry name" value="Peptidase_aspartic_dom_sf"/>
</dbReference>
<protein>
    <recommendedName>
        <fullName evidence="5">Peptidase A1 domain-containing protein</fullName>
    </recommendedName>
</protein>
<dbReference type="GO" id="GO:0006508">
    <property type="term" value="P:proteolysis"/>
    <property type="evidence" value="ECO:0007669"/>
    <property type="project" value="InterPro"/>
</dbReference>
<dbReference type="AlphaFoldDB" id="A0A022Q4U9"/>
<evidence type="ECO:0000256" key="3">
    <source>
        <dbReference type="ARBA" id="ARBA00023157"/>
    </source>
</evidence>
<evidence type="ECO:0000259" key="5">
    <source>
        <dbReference type="PROSITE" id="PS51767"/>
    </source>
</evidence>
<dbReference type="SUPFAM" id="SSF50630">
    <property type="entry name" value="Acid proteases"/>
    <property type="match status" value="1"/>
</dbReference>
<keyword evidence="3" id="KW-1015">Disulfide bond</keyword>